<feature type="transmembrane region" description="Helical" evidence="2">
    <location>
        <begin position="55"/>
        <end position="76"/>
    </location>
</feature>
<keyword evidence="2" id="KW-0812">Transmembrane</keyword>
<protein>
    <submittedName>
        <fullName evidence="3">Uncharacterized protein</fullName>
    </submittedName>
</protein>
<keyword evidence="2" id="KW-1133">Transmembrane helix</keyword>
<feature type="transmembrane region" description="Helical" evidence="2">
    <location>
        <begin position="97"/>
        <end position="117"/>
    </location>
</feature>
<evidence type="ECO:0000256" key="2">
    <source>
        <dbReference type="SAM" id="Phobius"/>
    </source>
</evidence>
<feature type="region of interest" description="Disordered" evidence="1">
    <location>
        <begin position="183"/>
        <end position="208"/>
    </location>
</feature>
<name>A0A255EMT9_9ACTN</name>
<feature type="transmembrane region" description="Helical" evidence="2">
    <location>
        <begin position="123"/>
        <end position="146"/>
    </location>
</feature>
<dbReference type="EMBL" id="NMVJ01000001">
    <property type="protein sequence ID" value="OYN92530.1"/>
    <property type="molecule type" value="Genomic_DNA"/>
</dbReference>
<accession>A0A255EMT9</accession>
<dbReference type="Proteomes" id="UP000216300">
    <property type="component" value="Unassembled WGS sequence"/>
</dbReference>
<comment type="caution">
    <text evidence="3">The sequence shown here is derived from an EMBL/GenBank/DDBJ whole genome shotgun (WGS) entry which is preliminary data.</text>
</comment>
<dbReference type="RefSeq" id="WP_094452506.1">
    <property type="nucleotide sequence ID" value="NZ_NMVJ01000001.1"/>
</dbReference>
<reference evidence="3 4" key="1">
    <citation type="submission" date="2017-07" db="EMBL/GenBank/DDBJ databases">
        <title>Draft whole genome sequences of clinical Proprionibacteriaceae strains.</title>
        <authorList>
            <person name="Bernier A.-M."/>
            <person name="Bernard K."/>
            <person name="Domingo M.-C."/>
        </authorList>
    </citation>
    <scope>NUCLEOTIDE SEQUENCE [LARGE SCALE GENOMIC DNA]</scope>
    <source>
        <strain evidence="3 4">NML 150081</strain>
    </source>
</reference>
<sequence>MSSGSTTRPTLDHPVDRRLVLLAVRIGAVLGVVSAAAAGWAMAYAPRFVTGLQPWPVVAFVCAALVGAVAVLQAWWWRRPAKDWTPRLRQVSWWLHLGGYLAALGLMWAGLAVVIRVQGSTTAYTATIVAIAAGIGAVGLSGVNYVRDSGPSGLPHHHAQRISAAVAGRAAAKDAAFEAEQRRQWAAYEAEQSEGEAESGPSDRTEQS</sequence>
<dbReference type="InterPro" id="IPR006311">
    <property type="entry name" value="TAT_signal"/>
</dbReference>
<evidence type="ECO:0000313" key="4">
    <source>
        <dbReference type="Proteomes" id="UP000216300"/>
    </source>
</evidence>
<keyword evidence="4" id="KW-1185">Reference proteome</keyword>
<feature type="transmembrane region" description="Helical" evidence="2">
    <location>
        <begin position="20"/>
        <end position="43"/>
    </location>
</feature>
<gene>
    <name evidence="3" type="ORF">CGZ91_03340</name>
</gene>
<evidence type="ECO:0000256" key="1">
    <source>
        <dbReference type="SAM" id="MobiDB-lite"/>
    </source>
</evidence>
<organism evidence="3 4">
    <name type="scientific">Parenemella sanctibonifatiensis</name>
    <dbReference type="NCBI Taxonomy" id="2016505"/>
    <lineage>
        <taxon>Bacteria</taxon>
        <taxon>Bacillati</taxon>
        <taxon>Actinomycetota</taxon>
        <taxon>Actinomycetes</taxon>
        <taxon>Propionibacteriales</taxon>
        <taxon>Propionibacteriaceae</taxon>
        <taxon>Parenemella</taxon>
    </lineage>
</organism>
<proteinExistence type="predicted"/>
<dbReference type="AlphaFoldDB" id="A0A255EMT9"/>
<evidence type="ECO:0000313" key="3">
    <source>
        <dbReference type="EMBL" id="OYN92530.1"/>
    </source>
</evidence>
<dbReference type="PROSITE" id="PS51318">
    <property type="entry name" value="TAT"/>
    <property type="match status" value="1"/>
</dbReference>
<keyword evidence="2" id="KW-0472">Membrane</keyword>